<reference evidence="2 3" key="1">
    <citation type="submission" date="2017-03" db="EMBL/GenBank/DDBJ databases">
        <title>Genome analysis of Rhizobial strains effectives or ineffectives for nitrogen fixation isolated from bean seeds.</title>
        <authorList>
            <person name="Peralta H."/>
            <person name="Aguilar-Vera A."/>
            <person name="Mora Y."/>
            <person name="Vargas-Lagunas C."/>
            <person name="Girard L."/>
            <person name="Mora J."/>
        </authorList>
    </citation>
    <scope>NUCLEOTIDE SEQUENCE [LARGE SCALE GENOMIC DNA]</scope>
    <source>
        <strain evidence="2 3">CCGM3</strain>
    </source>
</reference>
<dbReference type="AlphaFoldDB" id="A0A370KU20"/>
<evidence type="ECO:0000256" key="1">
    <source>
        <dbReference type="SAM" id="Phobius"/>
    </source>
</evidence>
<evidence type="ECO:0000313" key="2">
    <source>
        <dbReference type="EMBL" id="RDJ14483.1"/>
    </source>
</evidence>
<dbReference type="EMBL" id="NAAC01000006">
    <property type="protein sequence ID" value="RDJ14483.1"/>
    <property type="molecule type" value="Genomic_DNA"/>
</dbReference>
<accession>A0A370KU20</accession>
<keyword evidence="1" id="KW-0812">Transmembrane</keyword>
<proteinExistence type="predicted"/>
<organism evidence="2 3">
    <name type="scientific">Rhizobium grahamii</name>
    <dbReference type="NCBI Taxonomy" id="1120045"/>
    <lineage>
        <taxon>Bacteria</taxon>
        <taxon>Pseudomonadati</taxon>
        <taxon>Pseudomonadota</taxon>
        <taxon>Alphaproteobacteria</taxon>
        <taxon>Hyphomicrobiales</taxon>
        <taxon>Rhizobiaceae</taxon>
        <taxon>Rhizobium/Agrobacterium group</taxon>
        <taxon>Rhizobium</taxon>
    </lineage>
</organism>
<protein>
    <submittedName>
        <fullName evidence="2">Uncharacterized protein</fullName>
    </submittedName>
</protein>
<dbReference type="Proteomes" id="UP000254939">
    <property type="component" value="Unassembled WGS sequence"/>
</dbReference>
<name>A0A370KU20_9HYPH</name>
<gene>
    <name evidence="2" type="ORF">B5K06_06190</name>
</gene>
<keyword evidence="1" id="KW-0472">Membrane</keyword>
<dbReference type="RefSeq" id="WP_114712134.1">
    <property type="nucleotide sequence ID" value="NZ_KZ857258.1"/>
</dbReference>
<comment type="caution">
    <text evidence="2">The sequence shown here is derived from an EMBL/GenBank/DDBJ whole genome shotgun (WGS) entry which is preliminary data.</text>
</comment>
<feature type="transmembrane region" description="Helical" evidence="1">
    <location>
        <begin position="35"/>
        <end position="53"/>
    </location>
</feature>
<sequence>MNLFEIALANCITASRQRDKQRQRLDARPSTTRAVITRFAAVAVAFSVAVLALNTAGERYEQQLAIAVAATRQ</sequence>
<keyword evidence="1" id="KW-1133">Transmembrane helix</keyword>
<evidence type="ECO:0000313" key="3">
    <source>
        <dbReference type="Proteomes" id="UP000254939"/>
    </source>
</evidence>
<dbReference type="OrthoDB" id="8403958at2"/>